<geneLocation type="chloroplast" evidence="1"/>
<dbReference type="AlphaFoldDB" id="A0A1C9JB75"/>
<protein>
    <submittedName>
        <fullName evidence="1">Uncharacterized protein</fullName>
    </submittedName>
</protein>
<evidence type="ECO:0000313" key="1">
    <source>
        <dbReference type="EMBL" id="AOP19091.1"/>
    </source>
</evidence>
<name>A0A1C9JB75_9CHLO</name>
<dbReference type="EMBL" id="KX808496">
    <property type="protein sequence ID" value="AOP19091.1"/>
    <property type="molecule type" value="Genomic_DNA"/>
</dbReference>
<organism evidence="1">
    <name type="scientific">Halimeda discoidea</name>
    <dbReference type="NCBI Taxonomy" id="118222"/>
    <lineage>
        <taxon>Eukaryota</taxon>
        <taxon>Viridiplantae</taxon>
        <taxon>Chlorophyta</taxon>
        <taxon>core chlorophytes</taxon>
        <taxon>Ulvophyceae</taxon>
        <taxon>TCBD clade</taxon>
        <taxon>Bryopsidales</taxon>
        <taxon>Halimedineae</taxon>
        <taxon>Halimedaceae</taxon>
        <taxon>Halimedeae</taxon>
        <taxon>Halimeda</taxon>
    </lineage>
</organism>
<keyword evidence="1" id="KW-0150">Chloroplast</keyword>
<keyword evidence="1" id="KW-0934">Plastid</keyword>
<reference evidence="1" key="1">
    <citation type="journal article" date="2016" name="Genome Biol. Evol.">
        <title>Evolutionary Dynamics of Chloroplast Genomes in Low Light: A Case Study of the Endolithic Green Alga Ostreobium quekettii.</title>
        <authorList>
            <person name="R Marcelino V."/>
            <person name="Cremen M.C."/>
            <person name="Jackson C.J."/>
            <person name="Larkum A.A."/>
            <person name="Verbruggen H."/>
        </authorList>
    </citation>
    <scope>NUCLEOTIDE SEQUENCE</scope>
</reference>
<accession>A0A1C9JB75</accession>
<proteinExistence type="predicted"/>
<reference evidence="1" key="2">
    <citation type="submission" date="2016-08" db="EMBL/GenBank/DDBJ databases">
        <authorList>
            <person name="Seilhamer J.J."/>
        </authorList>
    </citation>
    <scope>NUCLEOTIDE SEQUENCE</scope>
</reference>
<sequence>MLEFQNSLVFSEGKLLGLHCKGFVWNGLNNYVFLRSSDGAGYVFLRSSDGAGAEWGTVGEIIVLSESLIACPLFRKNGRVAKYISKMLYKYLKQLYFHRRLTTRESVFLSTNSNFFKFKGSLREPNIEKMHKFIDYIYDSSFFRDCQNSR</sequence>
<gene>
    <name evidence="1" type="primary">orf150</name>
</gene>